<name>A0A154BNQ0_ANASB</name>
<comment type="caution">
    <text evidence="2">The sequence shown here is derived from an EMBL/GenBank/DDBJ whole genome shotgun (WGS) entry which is preliminary data.</text>
</comment>
<evidence type="ECO:0000313" key="2">
    <source>
        <dbReference type="EMBL" id="KYZ75562.1"/>
    </source>
</evidence>
<dbReference type="Proteomes" id="UP000076268">
    <property type="component" value="Unassembled WGS sequence"/>
</dbReference>
<evidence type="ECO:0000256" key="1">
    <source>
        <dbReference type="SAM" id="SignalP"/>
    </source>
</evidence>
<proteinExistence type="predicted"/>
<dbReference type="EMBL" id="LSGP01000023">
    <property type="protein sequence ID" value="KYZ75562.1"/>
    <property type="molecule type" value="Genomic_DNA"/>
</dbReference>
<feature type="chain" id="PRO_5007594827" evidence="1">
    <location>
        <begin position="24"/>
        <end position="322"/>
    </location>
</feature>
<dbReference type="AlphaFoldDB" id="A0A154BNQ0"/>
<gene>
    <name evidence="2" type="ORF">AXX12_12700</name>
</gene>
<keyword evidence="1" id="KW-0732">Signal</keyword>
<dbReference type="STRING" id="1794912.AXX12_12700"/>
<keyword evidence="3" id="KW-1185">Reference proteome</keyword>
<accession>A0A154BNQ0</accession>
<reference evidence="2 3" key="1">
    <citation type="submission" date="2016-02" db="EMBL/GenBank/DDBJ databases">
        <title>Anaerosporomusa subterraneum gen. nov., sp. nov., a spore-forming obligate anaerobe isolated from saprolite.</title>
        <authorList>
            <person name="Choi J.K."/>
            <person name="Shah M."/>
            <person name="Yee N."/>
        </authorList>
    </citation>
    <scope>NUCLEOTIDE SEQUENCE [LARGE SCALE GENOMIC DNA]</scope>
    <source>
        <strain evidence="2 3">RU4</strain>
    </source>
</reference>
<feature type="signal peptide" evidence="1">
    <location>
        <begin position="1"/>
        <end position="23"/>
    </location>
</feature>
<organism evidence="2 3">
    <name type="scientific">Anaerosporomusa subterranea</name>
    <dbReference type="NCBI Taxonomy" id="1794912"/>
    <lineage>
        <taxon>Bacteria</taxon>
        <taxon>Bacillati</taxon>
        <taxon>Bacillota</taxon>
        <taxon>Negativicutes</taxon>
        <taxon>Acetonemataceae</taxon>
        <taxon>Anaerosporomusa</taxon>
    </lineage>
</organism>
<dbReference type="RefSeq" id="WP_066244302.1">
    <property type="nucleotide sequence ID" value="NZ_LSGP01000023.1"/>
</dbReference>
<sequence length="322" mass="36331">MKQFLKTGLLLLFMLALSIPALAAPQNWERIYPDAPNIYLDTNSVAKPPEGDIILFVERTDFSAPYYQNRAFELETIAYMPRTSEWRGVHHIYYDINRNLLEQHKYSLQTTPWTKVSPNDAVIKRVMEIANGDSVTIIKPPTGNQPSSTGNNANTGAISREAGTYFKFEKVEGYGSYKGGNNAYVRRIDLTNLVCKEPSFSQTGRVSIETRAGKVFDIWIDSKNQGDNYGTSIMTHYIKVLYNGDTVFVGKPFHKRRALDKDSTLPIPDITAIVDESQDKITMQVKYKDGSMEEFFQPAFGANALKAKMTSSFIEGNIQLTY</sequence>
<protein>
    <submittedName>
        <fullName evidence="2">Uncharacterized protein</fullName>
    </submittedName>
</protein>
<evidence type="ECO:0000313" key="3">
    <source>
        <dbReference type="Proteomes" id="UP000076268"/>
    </source>
</evidence>